<dbReference type="PANTHER" id="PTHR46682:SF1">
    <property type="entry name" value="ADHESION G-PROTEIN COUPLED RECEPTOR V1"/>
    <property type="match status" value="1"/>
</dbReference>
<evidence type="ECO:0000313" key="2">
    <source>
        <dbReference type="EMBL" id="TKS78900.1"/>
    </source>
</evidence>
<dbReference type="GO" id="GO:0032420">
    <property type="term" value="C:stereocilium"/>
    <property type="evidence" value="ECO:0007669"/>
    <property type="project" value="TreeGrafter"/>
</dbReference>
<dbReference type="PANTHER" id="PTHR46682">
    <property type="entry name" value="ADHESION G-PROTEIN COUPLED RECEPTOR V1"/>
    <property type="match status" value="1"/>
</dbReference>
<sequence length="98" mass="10843">MILMCQPCDEQGVHGPADKDQIQRLGRNKKSTTQEPEFVQNRRTDGQTQNVTKMMLQSGWTGLNVSDNESIPGSHDGGSVANSQIVELRRIPIADTHL</sequence>
<dbReference type="Proteomes" id="UP000298787">
    <property type="component" value="Chromosome 11"/>
</dbReference>
<dbReference type="GO" id="GO:0016020">
    <property type="term" value="C:membrane"/>
    <property type="evidence" value="ECO:0007669"/>
    <property type="project" value="InterPro"/>
</dbReference>
<protein>
    <submittedName>
        <fullName evidence="2">G-protein coupled receptor 98</fullName>
    </submittedName>
</protein>
<name>A0A4U5UW55_COLLU</name>
<dbReference type="GO" id="GO:0071277">
    <property type="term" value="P:cellular response to calcium ion"/>
    <property type="evidence" value="ECO:0007669"/>
    <property type="project" value="TreeGrafter"/>
</dbReference>
<evidence type="ECO:0000313" key="3">
    <source>
        <dbReference type="Proteomes" id="UP000298787"/>
    </source>
</evidence>
<evidence type="ECO:0000256" key="1">
    <source>
        <dbReference type="SAM" id="MobiDB-lite"/>
    </source>
</evidence>
<proteinExistence type="predicted"/>
<accession>A0A4U5UW55</accession>
<dbReference type="GO" id="GO:0004930">
    <property type="term" value="F:G protein-coupled receptor activity"/>
    <property type="evidence" value="ECO:0007669"/>
    <property type="project" value="InterPro"/>
</dbReference>
<dbReference type="GO" id="GO:0007601">
    <property type="term" value="P:visual perception"/>
    <property type="evidence" value="ECO:0007669"/>
    <property type="project" value="TreeGrafter"/>
</dbReference>
<reference evidence="2 3" key="1">
    <citation type="submission" date="2019-01" db="EMBL/GenBank/DDBJ databases">
        <title>Genome Assembly of Collichthys lucidus.</title>
        <authorList>
            <person name="Cai M."/>
            <person name="Xiao S."/>
        </authorList>
    </citation>
    <scope>NUCLEOTIDE SEQUENCE [LARGE SCALE GENOMIC DNA]</scope>
    <source>
        <strain evidence="2">JT15FE1705JMU</strain>
        <tissue evidence="2">Muscle</tissue>
    </source>
</reference>
<feature type="region of interest" description="Disordered" evidence="1">
    <location>
        <begin position="63"/>
        <end position="82"/>
    </location>
</feature>
<keyword evidence="3" id="KW-1185">Reference proteome</keyword>
<dbReference type="GO" id="GO:0005737">
    <property type="term" value="C:cytoplasm"/>
    <property type="evidence" value="ECO:0007669"/>
    <property type="project" value="TreeGrafter"/>
</dbReference>
<organism evidence="2 3">
    <name type="scientific">Collichthys lucidus</name>
    <name type="common">Big head croaker</name>
    <name type="synonym">Sciaena lucida</name>
    <dbReference type="NCBI Taxonomy" id="240159"/>
    <lineage>
        <taxon>Eukaryota</taxon>
        <taxon>Metazoa</taxon>
        <taxon>Chordata</taxon>
        <taxon>Craniata</taxon>
        <taxon>Vertebrata</taxon>
        <taxon>Euteleostomi</taxon>
        <taxon>Actinopterygii</taxon>
        <taxon>Neopterygii</taxon>
        <taxon>Teleostei</taxon>
        <taxon>Neoteleostei</taxon>
        <taxon>Acanthomorphata</taxon>
        <taxon>Eupercaria</taxon>
        <taxon>Sciaenidae</taxon>
        <taxon>Collichthys</taxon>
    </lineage>
</organism>
<dbReference type="InterPro" id="IPR026919">
    <property type="entry name" value="ADGRV1"/>
</dbReference>
<gene>
    <name evidence="2" type="ORF">D9C73_012273</name>
</gene>
<feature type="region of interest" description="Disordered" evidence="1">
    <location>
        <begin position="1"/>
        <end position="47"/>
    </location>
</feature>
<dbReference type="STRING" id="240159.A0A4U5UW55"/>
<dbReference type="EMBL" id="CM014088">
    <property type="protein sequence ID" value="TKS78900.1"/>
    <property type="molecule type" value="Genomic_DNA"/>
</dbReference>
<dbReference type="GO" id="GO:0001965">
    <property type="term" value="F:G-protein alpha-subunit binding"/>
    <property type="evidence" value="ECO:0007669"/>
    <property type="project" value="TreeGrafter"/>
</dbReference>
<keyword evidence="2" id="KW-0675">Receptor</keyword>
<dbReference type="GO" id="GO:0010855">
    <property type="term" value="F:adenylate cyclase inhibitor activity"/>
    <property type="evidence" value="ECO:0007669"/>
    <property type="project" value="TreeGrafter"/>
</dbReference>
<dbReference type="GO" id="GO:0007605">
    <property type="term" value="P:sensory perception of sound"/>
    <property type="evidence" value="ECO:0007669"/>
    <property type="project" value="TreeGrafter"/>
</dbReference>
<dbReference type="AlphaFoldDB" id="A0A4U5UW55"/>